<organism evidence="1 2">
    <name type="scientific">Actinomadura monticuli</name>
    <dbReference type="NCBI Taxonomy" id="3097367"/>
    <lineage>
        <taxon>Bacteria</taxon>
        <taxon>Bacillati</taxon>
        <taxon>Actinomycetota</taxon>
        <taxon>Actinomycetes</taxon>
        <taxon>Streptosporangiales</taxon>
        <taxon>Thermomonosporaceae</taxon>
        <taxon>Actinomadura</taxon>
    </lineage>
</organism>
<dbReference type="RefSeq" id="WP_371950696.1">
    <property type="nucleotide sequence ID" value="NZ_JAXCEI010000007.1"/>
</dbReference>
<dbReference type="InterPro" id="IPR042262">
    <property type="entry name" value="CN_hydtase_beta_C"/>
</dbReference>
<comment type="caution">
    <text evidence="1">The sequence shown here is derived from an EMBL/GenBank/DDBJ whole genome shotgun (WGS) entry which is preliminary data.</text>
</comment>
<dbReference type="Proteomes" id="UP001569963">
    <property type="component" value="Unassembled WGS sequence"/>
</dbReference>
<protein>
    <submittedName>
        <fullName evidence="1">ScnB</fullName>
    </submittedName>
</protein>
<evidence type="ECO:0000313" key="2">
    <source>
        <dbReference type="Proteomes" id="UP001569963"/>
    </source>
</evidence>
<proteinExistence type="predicted"/>
<reference evidence="1 2" key="1">
    <citation type="submission" date="2023-11" db="EMBL/GenBank/DDBJ databases">
        <title>Actinomadura monticuli sp. nov., isolated from volcanic ash.</title>
        <authorList>
            <person name="Lee S.D."/>
            <person name="Yang H."/>
            <person name="Kim I.S."/>
        </authorList>
    </citation>
    <scope>NUCLEOTIDE SEQUENCE [LARGE SCALE GENOMIC DNA]</scope>
    <source>
        <strain evidence="1 2">DLS-62</strain>
    </source>
</reference>
<accession>A0ABV4QED8</accession>
<gene>
    <name evidence="1" type="ORF">SM611_17750</name>
</gene>
<dbReference type="SUPFAM" id="SSF50090">
    <property type="entry name" value="Electron transport accessory proteins"/>
    <property type="match status" value="1"/>
</dbReference>
<keyword evidence="2" id="KW-1185">Reference proteome</keyword>
<dbReference type="InterPro" id="IPR008990">
    <property type="entry name" value="Elect_transpt_acc-like_dom_sf"/>
</dbReference>
<dbReference type="Gene3D" id="1.10.472.20">
    <property type="entry name" value="Nitrile hydratase, beta subunit"/>
    <property type="match status" value="1"/>
</dbReference>
<name>A0ABV4QED8_9ACTN</name>
<dbReference type="EMBL" id="JAXCEI010000007">
    <property type="protein sequence ID" value="MFA1540775.1"/>
    <property type="molecule type" value="Genomic_DNA"/>
</dbReference>
<sequence length="113" mass="12968">MTASPAQEYGVLMETLDDIGERTDASLRCIEHEPEVWESRMQVTCECLSQSGTLDNLERRLLEDELGETAYARFPVQTRSALTVAHTLMDRGLFREAELRSKMGEIRRRMSED</sequence>
<evidence type="ECO:0000313" key="1">
    <source>
        <dbReference type="EMBL" id="MFA1540775.1"/>
    </source>
</evidence>